<dbReference type="GO" id="GO:1990904">
    <property type="term" value="C:ribonucleoprotein complex"/>
    <property type="evidence" value="ECO:0007669"/>
    <property type="project" value="UniProtKB-KW"/>
</dbReference>
<comment type="subcellular location">
    <subcellularLocation>
        <location evidence="1">Plastid</location>
        <location evidence="1">Chloroplast</location>
    </subcellularLocation>
</comment>
<dbReference type="GO" id="GO:0003729">
    <property type="term" value="F:mRNA binding"/>
    <property type="evidence" value="ECO:0007669"/>
    <property type="project" value="InterPro"/>
</dbReference>
<dbReference type="PROSITE" id="PS51295">
    <property type="entry name" value="CRM"/>
    <property type="match status" value="3"/>
</dbReference>
<evidence type="ECO:0000313" key="14">
    <source>
        <dbReference type="Proteomes" id="UP000015453"/>
    </source>
</evidence>
<evidence type="ECO:0000256" key="7">
    <source>
        <dbReference type="ARBA" id="ARBA00022946"/>
    </source>
</evidence>
<keyword evidence="2" id="KW-0150">Chloroplast</keyword>
<evidence type="ECO:0000256" key="3">
    <source>
        <dbReference type="ARBA" id="ARBA00022640"/>
    </source>
</evidence>
<dbReference type="SUPFAM" id="SSF75471">
    <property type="entry name" value="YhbY-like"/>
    <property type="match status" value="3"/>
</dbReference>
<dbReference type="InterPro" id="IPR035920">
    <property type="entry name" value="YhbY-like_sf"/>
</dbReference>
<dbReference type="GO" id="GO:0000373">
    <property type="term" value="P:Group II intron splicing"/>
    <property type="evidence" value="ECO:0007669"/>
    <property type="project" value="UniProtKB-ARBA"/>
</dbReference>
<keyword evidence="4" id="KW-0507">mRNA processing</keyword>
<evidence type="ECO:0000256" key="2">
    <source>
        <dbReference type="ARBA" id="ARBA00022528"/>
    </source>
</evidence>
<dbReference type="PANTHER" id="PTHR31846">
    <property type="entry name" value="CRS1 / YHBY (CRM) DOMAIN-CONTAINING PROTEIN"/>
    <property type="match status" value="1"/>
</dbReference>
<keyword evidence="5" id="KW-0677">Repeat</keyword>
<keyword evidence="6 10" id="KW-0694">RNA-binding</keyword>
<proteinExistence type="predicted"/>
<keyword evidence="11" id="KW-0175">Coiled coil</keyword>
<dbReference type="GO" id="GO:0009507">
    <property type="term" value="C:chloroplast"/>
    <property type="evidence" value="ECO:0007669"/>
    <property type="project" value="UniProtKB-SubCell"/>
</dbReference>
<keyword evidence="9" id="KW-0687">Ribonucleoprotein</keyword>
<feature type="domain" description="CRM" evidence="12">
    <location>
        <begin position="3"/>
        <end position="99"/>
    </location>
</feature>
<dbReference type="PANTHER" id="PTHR31846:SF7">
    <property type="entry name" value="CRS1 _ YHBY (CRM) DOMAIN-CONTAINING PROTEIN"/>
    <property type="match status" value="1"/>
</dbReference>
<feature type="non-terminal residue" evidence="13">
    <location>
        <position position="1"/>
    </location>
</feature>
<dbReference type="GO" id="GO:0006397">
    <property type="term" value="P:mRNA processing"/>
    <property type="evidence" value="ECO:0007669"/>
    <property type="project" value="UniProtKB-KW"/>
</dbReference>
<evidence type="ECO:0000256" key="5">
    <source>
        <dbReference type="ARBA" id="ARBA00022737"/>
    </source>
</evidence>
<dbReference type="InterPro" id="IPR001890">
    <property type="entry name" value="RNA-binding_CRM"/>
</dbReference>
<evidence type="ECO:0000256" key="6">
    <source>
        <dbReference type="ARBA" id="ARBA00022884"/>
    </source>
</evidence>
<sequence>AERHIPEAELKRLRNLSLKMVERIKVGAAGITQTLVDSIKGKWRDQELVKLKFEGPSSINMKAVHQTLERRTGGTIIWRSGSSVVIYRGISYNLDCVNSYNEQFEDESGDLMSSKNNLTRAMDFKDTSSREEQAALTEINLLLDDLGPRFVDWQGGDPIPVDADLLPAVVPGYKTPFRLHPYRTRRTLADSEMTFLRRMARTLPPHFALGANRGLQGLAAAMVKLWEKSAVVVIAIKRGVLNTHNERMAEELKILTGGTLLSRNKEFIVFYRGNDFLPHSVSNVLTEAEKTAVLRQDIEEQTRNQFAMPPAAVSPSEKPLVAGTLAETVAATSRWGSQLNDVDVEKNMRDAVMARHASLLNSLQRKLALAKQKIETAEKTLQKVLRDHEPQRLPTDLETLTEEERAVLRRIGMSMKPCLELGRREVFDGTVENMHLHWKYRELVKIVVKRKSLPQVKHIAISLEAESGGVLVSVERIPNGNHVIIVYRGKNYLRPLRFRPQTLLSKREALVRSVELQRREALRHHAAKLEENIEKMKREQEDMEGGVCESAEKLASRLHLYAAVSSSDEDE</sequence>
<comment type="caution">
    <text evidence="13">The sequence shown here is derived from an EMBL/GenBank/DDBJ whole genome shotgun (WGS) entry which is preliminary data.</text>
</comment>
<keyword evidence="14" id="KW-1185">Reference proteome</keyword>
<feature type="coiled-coil region" evidence="11">
    <location>
        <begin position="353"/>
        <end position="387"/>
    </location>
</feature>
<dbReference type="AlphaFoldDB" id="S8E355"/>
<dbReference type="Proteomes" id="UP000015453">
    <property type="component" value="Unassembled WGS sequence"/>
</dbReference>
<protein>
    <recommendedName>
        <fullName evidence="12">CRM domain-containing protein</fullName>
    </recommendedName>
</protein>
<evidence type="ECO:0000256" key="9">
    <source>
        <dbReference type="ARBA" id="ARBA00023274"/>
    </source>
</evidence>
<feature type="domain" description="CRM" evidence="12">
    <location>
        <begin position="186"/>
        <end position="283"/>
    </location>
</feature>
<dbReference type="Pfam" id="PF01985">
    <property type="entry name" value="CRS1_YhbY"/>
    <property type="match status" value="3"/>
</dbReference>
<keyword evidence="3" id="KW-0934">Plastid</keyword>
<dbReference type="Gene3D" id="3.30.110.60">
    <property type="entry name" value="YhbY-like"/>
    <property type="match status" value="3"/>
</dbReference>
<dbReference type="EMBL" id="AUSU01001808">
    <property type="protein sequence ID" value="EPS70138.1"/>
    <property type="molecule type" value="Genomic_DNA"/>
</dbReference>
<dbReference type="FunFam" id="3.30.110.60:FF:000002">
    <property type="entry name" value="CRS2-associated factor 1, chloroplastic"/>
    <property type="match status" value="2"/>
</dbReference>
<organism evidence="13 14">
    <name type="scientific">Genlisea aurea</name>
    <dbReference type="NCBI Taxonomy" id="192259"/>
    <lineage>
        <taxon>Eukaryota</taxon>
        <taxon>Viridiplantae</taxon>
        <taxon>Streptophyta</taxon>
        <taxon>Embryophyta</taxon>
        <taxon>Tracheophyta</taxon>
        <taxon>Spermatophyta</taxon>
        <taxon>Magnoliopsida</taxon>
        <taxon>eudicotyledons</taxon>
        <taxon>Gunneridae</taxon>
        <taxon>Pentapetalae</taxon>
        <taxon>asterids</taxon>
        <taxon>lamiids</taxon>
        <taxon>Lamiales</taxon>
        <taxon>Lentibulariaceae</taxon>
        <taxon>Genlisea</taxon>
    </lineage>
</organism>
<name>S8E355_9LAMI</name>
<evidence type="ECO:0000259" key="12">
    <source>
        <dbReference type="PROSITE" id="PS51295"/>
    </source>
</evidence>
<evidence type="ECO:0000256" key="11">
    <source>
        <dbReference type="SAM" id="Coils"/>
    </source>
</evidence>
<accession>S8E355</accession>
<dbReference type="SMART" id="SM01103">
    <property type="entry name" value="CRS1_YhbY"/>
    <property type="match status" value="3"/>
</dbReference>
<feature type="domain" description="CRM" evidence="12">
    <location>
        <begin position="398"/>
        <end position="499"/>
    </location>
</feature>
<feature type="coiled-coil region" evidence="11">
    <location>
        <begin position="519"/>
        <end position="546"/>
    </location>
</feature>
<evidence type="ECO:0000256" key="4">
    <source>
        <dbReference type="ARBA" id="ARBA00022664"/>
    </source>
</evidence>
<evidence type="ECO:0000256" key="8">
    <source>
        <dbReference type="ARBA" id="ARBA00023187"/>
    </source>
</evidence>
<keyword evidence="7" id="KW-0809">Transit peptide</keyword>
<evidence type="ECO:0000256" key="1">
    <source>
        <dbReference type="ARBA" id="ARBA00004229"/>
    </source>
</evidence>
<dbReference type="InterPro" id="IPR045278">
    <property type="entry name" value="CRS1/CFM2/CFM3"/>
</dbReference>
<keyword evidence="8" id="KW-0508">mRNA splicing</keyword>
<dbReference type="OrthoDB" id="551352at2759"/>
<evidence type="ECO:0000313" key="13">
    <source>
        <dbReference type="EMBL" id="EPS70138.1"/>
    </source>
</evidence>
<evidence type="ECO:0000256" key="10">
    <source>
        <dbReference type="PROSITE-ProRule" id="PRU00626"/>
    </source>
</evidence>
<reference evidence="13 14" key="1">
    <citation type="journal article" date="2013" name="BMC Genomics">
        <title>The miniature genome of a carnivorous plant Genlisea aurea contains a low number of genes and short non-coding sequences.</title>
        <authorList>
            <person name="Leushkin E.V."/>
            <person name="Sutormin R.A."/>
            <person name="Nabieva E.R."/>
            <person name="Penin A.A."/>
            <person name="Kondrashov A.S."/>
            <person name="Logacheva M.D."/>
        </authorList>
    </citation>
    <scope>NUCLEOTIDE SEQUENCE [LARGE SCALE GENOMIC DNA]</scope>
</reference>
<gene>
    <name evidence="13" type="ORF">M569_04623</name>
</gene>